<dbReference type="SMART" id="SM00409">
    <property type="entry name" value="IG"/>
    <property type="match status" value="5"/>
</dbReference>
<comment type="subcellular location">
    <subcellularLocation>
        <location evidence="1">Cell membrane</location>
    </subcellularLocation>
</comment>
<feature type="signal peptide" evidence="9">
    <location>
        <begin position="1"/>
        <end position="32"/>
    </location>
</feature>
<feature type="domain" description="Ig-like" evidence="10">
    <location>
        <begin position="498"/>
        <end position="593"/>
    </location>
</feature>
<dbReference type="PANTHER" id="PTHR12231:SF253">
    <property type="entry name" value="DPR-INTERACTING PROTEIN ETA, ISOFORM B-RELATED"/>
    <property type="match status" value="1"/>
</dbReference>
<evidence type="ECO:0000256" key="1">
    <source>
        <dbReference type="ARBA" id="ARBA00004236"/>
    </source>
</evidence>
<keyword evidence="11" id="KW-1185">Reference proteome</keyword>
<evidence type="ECO:0000256" key="8">
    <source>
        <dbReference type="ARBA" id="ARBA00023319"/>
    </source>
</evidence>
<keyword evidence="6" id="KW-1015">Disulfide bond</keyword>
<dbReference type="InParanoid" id="A0A1S3JEC4"/>
<evidence type="ECO:0000259" key="10">
    <source>
        <dbReference type="PROSITE" id="PS50835"/>
    </source>
</evidence>
<dbReference type="AlphaFoldDB" id="A0A1S3JEC4"/>
<keyword evidence="8" id="KW-0393">Immunoglobulin domain</keyword>
<organism evidence="11 12">
    <name type="scientific">Lingula anatina</name>
    <name type="common">Brachiopod</name>
    <name type="synonym">Lingula unguis</name>
    <dbReference type="NCBI Taxonomy" id="7574"/>
    <lineage>
        <taxon>Eukaryota</taxon>
        <taxon>Metazoa</taxon>
        <taxon>Spiralia</taxon>
        <taxon>Lophotrochozoa</taxon>
        <taxon>Brachiopoda</taxon>
        <taxon>Linguliformea</taxon>
        <taxon>Lingulata</taxon>
        <taxon>Lingulida</taxon>
        <taxon>Linguloidea</taxon>
        <taxon>Lingulidae</taxon>
        <taxon>Lingula</taxon>
    </lineage>
</organism>
<dbReference type="Proteomes" id="UP000085678">
    <property type="component" value="Unplaced"/>
</dbReference>
<dbReference type="RefSeq" id="XP_013408239.1">
    <property type="nucleotide sequence ID" value="XM_013552785.1"/>
</dbReference>
<evidence type="ECO:0000256" key="7">
    <source>
        <dbReference type="ARBA" id="ARBA00023180"/>
    </source>
</evidence>
<dbReference type="GeneID" id="106172165"/>
<evidence type="ECO:0000256" key="6">
    <source>
        <dbReference type="ARBA" id="ARBA00023157"/>
    </source>
</evidence>
<keyword evidence="3 9" id="KW-0732">Signal</keyword>
<dbReference type="Gene3D" id="2.60.40.10">
    <property type="entry name" value="Immunoglobulins"/>
    <property type="match status" value="5"/>
</dbReference>
<keyword evidence="7" id="KW-0325">Glycoprotein</keyword>
<reference evidence="12" key="1">
    <citation type="submission" date="2025-08" db="UniProtKB">
        <authorList>
            <consortium name="RefSeq"/>
        </authorList>
    </citation>
    <scope>IDENTIFICATION</scope>
    <source>
        <tissue evidence="12">Gonads</tissue>
    </source>
</reference>
<feature type="domain" description="Ig-like" evidence="10">
    <location>
        <begin position="34"/>
        <end position="135"/>
    </location>
</feature>
<dbReference type="InterPro" id="IPR003599">
    <property type="entry name" value="Ig_sub"/>
</dbReference>
<dbReference type="PROSITE" id="PS50835">
    <property type="entry name" value="IG_LIKE"/>
    <property type="match status" value="5"/>
</dbReference>
<dbReference type="GO" id="GO:0005886">
    <property type="term" value="C:plasma membrane"/>
    <property type="evidence" value="ECO:0007669"/>
    <property type="project" value="UniProtKB-SubCell"/>
</dbReference>
<dbReference type="Pfam" id="PF07679">
    <property type="entry name" value="I-set"/>
    <property type="match status" value="1"/>
</dbReference>
<dbReference type="InterPro" id="IPR036179">
    <property type="entry name" value="Ig-like_dom_sf"/>
</dbReference>
<evidence type="ECO:0000256" key="9">
    <source>
        <dbReference type="SAM" id="SignalP"/>
    </source>
</evidence>
<evidence type="ECO:0000256" key="4">
    <source>
        <dbReference type="ARBA" id="ARBA00022737"/>
    </source>
</evidence>
<proteinExistence type="predicted"/>
<dbReference type="FunCoup" id="A0A1S3JEC4">
    <property type="interactions" value="585"/>
</dbReference>
<name>A0A1S3JEC4_LINAN</name>
<feature type="chain" id="PRO_5010244602" evidence="9">
    <location>
        <begin position="33"/>
        <end position="601"/>
    </location>
</feature>
<feature type="domain" description="Ig-like" evidence="10">
    <location>
        <begin position="188"/>
        <end position="282"/>
    </location>
</feature>
<gene>
    <name evidence="12" type="primary">LOC106172165</name>
</gene>
<dbReference type="SMART" id="SM00406">
    <property type="entry name" value="IGv"/>
    <property type="match status" value="3"/>
</dbReference>
<protein>
    <submittedName>
        <fullName evidence="12">Cell adhesion molecule 2</fullName>
    </submittedName>
</protein>
<evidence type="ECO:0000313" key="11">
    <source>
        <dbReference type="Proteomes" id="UP000085678"/>
    </source>
</evidence>
<dbReference type="Pfam" id="PF07686">
    <property type="entry name" value="V-set"/>
    <property type="match status" value="3"/>
</dbReference>
<keyword evidence="5" id="KW-0472">Membrane</keyword>
<evidence type="ECO:0000313" key="12">
    <source>
        <dbReference type="RefSeq" id="XP_013408239.1"/>
    </source>
</evidence>
<dbReference type="SUPFAM" id="SSF48726">
    <property type="entry name" value="Immunoglobulin"/>
    <property type="match status" value="5"/>
</dbReference>
<dbReference type="InterPro" id="IPR007110">
    <property type="entry name" value="Ig-like_dom"/>
</dbReference>
<dbReference type="InterPro" id="IPR003598">
    <property type="entry name" value="Ig_sub2"/>
</dbReference>
<keyword evidence="2" id="KW-1003">Cell membrane</keyword>
<dbReference type="STRING" id="7574.A0A1S3JEC4"/>
<dbReference type="InterPro" id="IPR013106">
    <property type="entry name" value="Ig_V-set"/>
</dbReference>
<dbReference type="InterPro" id="IPR051170">
    <property type="entry name" value="Neural/epithelial_adhesion"/>
</dbReference>
<dbReference type="OrthoDB" id="10012075at2759"/>
<sequence length="601" mass="67205">MKKSHNMARVIVIHCLCLILSGEMGSLHGVYGRPNVSPPQVNVTVTENKDAILPCSVNHLGELIVWKKEGLLQPLTVGNFVFTDDERLSTACELKGQDTKCSLKINRVSVDDAGIYFCEVSTNTDVHLKHQIRLNVEDNIQIGITYQACSLKQSHNMANIIVFICSCLILGGEMGSLHGVQGRMYELPSFNTTHVNVTVIENKDAMLPCSVDLDRGLNVLWQDPEGFILTYNERRVIDSNRFSIPRLTYTDWSLYIDEVKLSDQGSYKCSIGPNPVLMKVVSLHIKVPAKIVSNRSSPILQKVKEGDTVILTCNVTGQPTPKVKWYRREVTESADAKKKAIEIDSEVMIIHNISRHSDGIYECQAHNGVGTSASRLMSVEVEYGFPPRIRLPNLRIGQSVGKDTILECLVTAKPLSIIYWMYKGKETQTSSKYSVVIYNEGRDAIGLSLRIHDLTEEDFGEYTCIAKNHFGSVKGSLTVYENADTRKIEPINPKNESPAVLGAPEINMTVLVNQDTVLPCSVYYLGEPNVYWVGPDENLLTMNDVVFSANKRFSILRPSIRDWNLRIDAVKETDHGTYTCGIRSNPSLKKVVRLYVKGEHI</sequence>
<dbReference type="KEGG" id="lak:106172165"/>
<dbReference type="Pfam" id="PF13927">
    <property type="entry name" value="Ig_3"/>
    <property type="match status" value="1"/>
</dbReference>
<feature type="domain" description="Ig-like" evidence="10">
    <location>
        <begin position="288"/>
        <end position="382"/>
    </location>
</feature>
<dbReference type="FunFam" id="2.60.40.10:FF:000328">
    <property type="entry name" value="CLUMA_CG000981, isoform A"/>
    <property type="match status" value="1"/>
</dbReference>
<dbReference type="InterPro" id="IPR013098">
    <property type="entry name" value="Ig_I-set"/>
</dbReference>
<keyword evidence="4" id="KW-0677">Repeat</keyword>
<evidence type="ECO:0000256" key="5">
    <source>
        <dbReference type="ARBA" id="ARBA00023136"/>
    </source>
</evidence>
<dbReference type="PANTHER" id="PTHR12231">
    <property type="entry name" value="CTX-RELATED TYPE I TRANSMEMBRANE PROTEIN"/>
    <property type="match status" value="1"/>
</dbReference>
<dbReference type="SMART" id="SM00408">
    <property type="entry name" value="IGc2"/>
    <property type="match status" value="5"/>
</dbReference>
<dbReference type="InterPro" id="IPR013783">
    <property type="entry name" value="Ig-like_fold"/>
</dbReference>
<accession>A0A1S3JEC4</accession>
<feature type="domain" description="Ig-like" evidence="10">
    <location>
        <begin position="387"/>
        <end position="480"/>
    </location>
</feature>
<dbReference type="GO" id="GO:0043005">
    <property type="term" value="C:neuron projection"/>
    <property type="evidence" value="ECO:0007669"/>
    <property type="project" value="TreeGrafter"/>
</dbReference>
<evidence type="ECO:0000256" key="3">
    <source>
        <dbReference type="ARBA" id="ARBA00022729"/>
    </source>
</evidence>
<evidence type="ECO:0000256" key="2">
    <source>
        <dbReference type="ARBA" id="ARBA00022475"/>
    </source>
</evidence>